<dbReference type="HOGENOM" id="CLU_053947_2_1_6"/>
<keyword evidence="7" id="KW-0378">Hydrolase</keyword>
<dbReference type="STRING" id="767434.Fraau_0065"/>
<evidence type="ECO:0000256" key="4">
    <source>
        <dbReference type="ARBA" id="ARBA00010662"/>
    </source>
</evidence>
<dbReference type="InterPro" id="IPR037171">
    <property type="entry name" value="NagB/RpiA_transferase-like"/>
</dbReference>
<dbReference type="eggNOG" id="COG0363">
    <property type="taxonomic scope" value="Bacteria"/>
</dbReference>
<sequence length="238" mass="25628">MSASAEISQHTFASSAALAEALAGELANRLRKAIAERGRALIAVSGGSTPKQLFDRLSQLALDWDKVYVTLVDERWVPESSDRSNARLVKAMLLKHAAAAAHFVPLYEAGQDTPEAGLVYLQARLSALPARFDAVVLGMGGDGHTASFFPGGDHLTQALDLQGRQRLWPMRAEGAGEPRITFSLPALLDTEALYLHIEGAAKREVFKQAETGEGAGAHYPVRAVLNQSRTPLSVFWSP</sequence>
<dbReference type="CDD" id="cd01400">
    <property type="entry name" value="6PGL"/>
    <property type="match status" value="1"/>
</dbReference>
<dbReference type="Pfam" id="PF01182">
    <property type="entry name" value="Glucosamine_iso"/>
    <property type="match status" value="1"/>
</dbReference>
<dbReference type="Gene3D" id="3.40.50.1360">
    <property type="match status" value="1"/>
</dbReference>
<evidence type="ECO:0000313" key="10">
    <source>
        <dbReference type="Proteomes" id="UP000005234"/>
    </source>
</evidence>
<dbReference type="InterPro" id="IPR005900">
    <property type="entry name" value="6-phosphogluconolactonase_DevB"/>
</dbReference>
<evidence type="ECO:0000256" key="5">
    <source>
        <dbReference type="ARBA" id="ARBA00013198"/>
    </source>
</evidence>
<comment type="similarity">
    <text evidence="4 7">Belongs to the glucosamine/galactosamine-6-phosphate isomerase family. 6-phosphogluconolactonase subfamily.</text>
</comment>
<dbReference type="Proteomes" id="UP000005234">
    <property type="component" value="Chromosome"/>
</dbReference>
<dbReference type="NCBIfam" id="TIGR01198">
    <property type="entry name" value="pgl"/>
    <property type="match status" value="1"/>
</dbReference>
<accession>H8KZQ4</accession>
<dbReference type="GO" id="GO:0006098">
    <property type="term" value="P:pentose-phosphate shunt"/>
    <property type="evidence" value="ECO:0007669"/>
    <property type="project" value="UniProtKB-UniPathway"/>
</dbReference>
<feature type="domain" description="Glucosamine/galactosamine-6-phosphate isomerase" evidence="8">
    <location>
        <begin position="14"/>
        <end position="227"/>
    </location>
</feature>
<comment type="catalytic activity">
    <reaction evidence="1 7">
        <text>6-phospho-D-glucono-1,5-lactone + H2O = 6-phospho-D-gluconate + H(+)</text>
        <dbReference type="Rhea" id="RHEA:12556"/>
        <dbReference type="ChEBI" id="CHEBI:15377"/>
        <dbReference type="ChEBI" id="CHEBI:15378"/>
        <dbReference type="ChEBI" id="CHEBI:57955"/>
        <dbReference type="ChEBI" id="CHEBI:58759"/>
        <dbReference type="EC" id="3.1.1.31"/>
    </reaction>
</comment>
<gene>
    <name evidence="7" type="primary">pgl</name>
    <name evidence="9" type="ordered locus">Fraau_0065</name>
</gene>
<dbReference type="KEGG" id="fau:Fraau_0065"/>
<evidence type="ECO:0000259" key="8">
    <source>
        <dbReference type="Pfam" id="PF01182"/>
    </source>
</evidence>
<organism evidence="9 10">
    <name type="scientific">Frateuria aurantia (strain ATCC 33424 / DSM 6220 / KCTC 2777 / LMG 1558 / NBRC 3245 / NCIMB 13370)</name>
    <name type="common">Acetobacter aurantius</name>
    <dbReference type="NCBI Taxonomy" id="767434"/>
    <lineage>
        <taxon>Bacteria</taxon>
        <taxon>Pseudomonadati</taxon>
        <taxon>Pseudomonadota</taxon>
        <taxon>Gammaproteobacteria</taxon>
        <taxon>Lysobacterales</taxon>
        <taxon>Rhodanobacteraceae</taxon>
        <taxon>Frateuria</taxon>
    </lineage>
</organism>
<dbReference type="UniPathway" id="UPA00115">
    <property type="reaction ID" value="UER00409"/>
</dbReference>
<keyword evidence="10" id="KW-1185">Reference proteome</keyword>
<dbReference type="EMBL" id="CP003350">
    <property type="protein sequence ID" value="AFC84565.1"/>
    <property type="molecule type" value="Genomic_DNA"/>
</dbReference>
<name>H8KZQ4_FRAAD</name>
<dbReference type="GO" id="GO:0017057">
    <property type="term" value="F:6-phosphogluconolactonase activity"/>
    <property type="evidence" value="ECO:0007669"/>
    <property type="project" value="UniProtKB-UniRule"/>
</dbReference>
<evidence type="ECO:0000256" key="2">
    <source>
        <dbReference type="ARBA" id="ARBA00002681"/>
    </source>
</evidence>
<proteinExistence type="inferred from homology"/>
<dbReference type="RefSeq" id="WP_014401571.1">
    <property type="nucleotide sequence ID" value="NC_017033.1"/>
</dbReference>
<evidence type="ECO:0000256" key="1">
    <source>
        <dbReference type="ARBA" id="ARBA00000832"/>
    </source>
</evidence>
<dbReference type="InterPro" id="IPR006148">
    <property type="entry name" value="Glc/Gal-6P_isomerase"/>
</dbReference>
<dbReference type="GO" id="GO:0005975">
    <property type="term" value="P:carbohydrate metabolic process"/>
    <property type="evidence" value="ECO:0007669"/>
    <property type="project" value="UniProtKB-UniRule"/>
</dbReference>
<comment type="pathway">
    <text evidence="3 7">Carbohydrate degradation; pentose phosphate pathway; D-ribulose 5-phosphate from D-glucose 6-phosphate (oxidative stage): step 2/3.</text>
</comment>
<comment type="function">
    <text evidence="2 7">Hydrolysis of 6-phosphogluconolactone to 6-phosphogluconate.</text>
</comment>
<reference evidence="9" key="1">
    <citation type="submission" date="2012-02" db="EMBL/GenBank/DDBJ databases">
        <title>The complete genome of Frateuria aurantia DSM 6220.</title>
        <authorList>
            <consortium name="US DOE Joint Genome Institute (JGI-PGF)"/>
            <person name="Lucas S."/>
            <person name="Copeland A."/>
            <person name="Lapidus A."/>
            <person name="Glavina del Rio T."/>
            <person name="Dalin E."/>
            <person name="Tice H."/>
            <person name="Bruce D."/>
            <person name="Goodwin L."/>
            <person name="Pitluck S."/>
            <person name="Peters L."/>
            <person name="Ovchinnikova G."/>
            <person name="Teshima H."/>
            <person name="Kyrpides N."/>
            <person name="Mavromatis K."/>
            <person name="Ivanova N."/>
            <person name="Brettin T."/>
            <person name="Detter J.C."/>
            <person name="Han C."/>
            <person name="Larimer F."/>
            <person name="Land M."/>
            <person name="Hauser L."/>
            <person name="Markowitz V."/>
            <person name="Cheng J.-F."/>
            <person name="Hugenholtz P."/>
            <person name="Woyke T."/>
            <person name="Wu D."/>
            <person name="Brambilla E."/>
            <person name="Klenk H.-P."/>
            <person name="Eisen J.A."/>
        </authorList>
    </citation>
    <scope>NUCLEOTIDE SEQUENCE</scope>
    <source>
        <strain evidence="9">DSM 6220</strain>
    </source>
</reference>
<dbReference type="SUPFAM" id="SSF100950">
    <property type="entry name" value="NagB/RpiA/CoA transferase-like"/>
    <property type="match status" value="1"/>
</dbReference>
<dbReference type="EC" id="3.1.1.31" evidence="5 7"/>
<evidence type="ECO:0000313" key="9">
    <source>
        <dbReference type="EMBL" id="AFC84565.1"/>
    </source>
</evidence>
<dbReference type="PANTHER" id="PTHR11054">
    <property type="entry name" value="6-PHOSPHOGLUCONOLACTONASE"/>
    <property type="match status" value="1"/>
</dbReference>
<dbReference type="AlphaFoldDB" id="H8KZQ4"/>
<evidence type="ECO:0000256" key="3">
    <source>
        <dbReference type="ARBA" id="ARBA00004961"/>
    </source>
</evidence>
<protein>
    <recommendedName>
        <fullName evidence="6 7">6-phosphogluconolactonase</fullName>
        <shortName evidence="7">6PGL</shortName>
        <ecNumber evidence="5 7">3.1.1.31</ecNumber>
    </recommendedName>
</protein>
<evidence type="ECO:0000256" key="6">
    <source>
        <dbReference type="ARBA" id="ARBA00020337"/>
    </source>
</evidence>
<dbReference type="InterPro" id="IPR039104">
    <property type="entry name" value="6PGL"/>
</dbReference>
<dbReference type="PANTHER" id="PTHR11054:SF0">
    <property type="entry name" value="6-PHOSPHOGLUCONOLACTONASE"/>
    <property type="match status" value="1"/>
</dbReference>
<evidence type="ECO:0000256" key="7">
    <source>
        <dbReference type="RuleBase" id="RU365095"/>
    </source>
</evidence>
<dbReference type="OrthoDB" id="9810967at2"/>